<dbReference type="InterPro" id="IPR012001">
    <property type="entry name" value="Thiamin_PyroP_enz_TPP-bd_dom"/>
</dbReference>
<dbReference type="SUPFAM" id="SSF52518">
    <property type="entry name" value="Thiamin diphosphate-binding fold (THDP-binding)"/>
    <property type="match status" value="2"/>
</dbReference>
<evidence type="ECO:0000259" key="4">
    <source>
        <dbReference type="Pfam" id="PF02776"/>
    </source>
</evidence>
<evidence type="ECO:0008006" key="7">
    <source>
        <dbReference type="Google" id="ProtNLM"/>
    </source>
</evidence>
<dbReference type="GO" id="GO:0000287">
    <property type="term" value="F:magnesium ion binding"/>
    <property type="evidence" value="ECO:0007669"/>
    <property type="project" value="InterPro"/>
</dbReference>
<accession>W4L4V5</accession>
<dbReference type="Gene3D" id="3.40.50.970">
    <property type="match status" value="2"/>
</dbReference>
<sequence>MNGAESLVRTLVNGGVNVCFTNPGTSEMHFVAALDKVDGMRCVLALFEGVVTGAADGYWRMKGTPAATLLHLGPGLGNGLANLHNAKKANSGVVNIVGEHATHHIQYDAPLTADIEGIAWPVSHWVRTSTDAKVVAQDGAEAIYVASMAPGRIASLILPGDTAWNEGSGPEVVPALAPRAKASEEAIQHAARLLEKGEGTMLLLTGEGVKERGLALAGAIAQKTGARILAQGSNACLQRGAGRVPVDRVPFPVPQAVEMLADVQRMILVEARPPVAFFGYPDRPSVLTQDGCELHRLTELSEDSIDALERLADAVGAKIEDAPVQQPFAPEMPTGALDPAKIAAVLGNVIPENAIVVDESVTTGRNFYPLTAGAPPHDWLQNMGGSIGYGMPVAVGAGVACPDRKVLALVGDGSGMYTVQALWTMARENLDITVVIWANRTYQILKGEFNNVGAGNPGIKAKDMLDIDRPDLGWVEMARGMGVPSARIDTCEGLMAEIQRGLAAPGPYLIEVVL</sequence>
<keyword evidence="2" id="KW-0786">Thiamine pyrophosphate</keyword>
<name>W4L4V5_ENTF1</name>
<dbReference type="PROSITE" id="PS00187">
    <property type="entry name" value="TPP_ENZYMES"/>
    <property type="match status" value="1"/>
</dbReference>
<dbReference type="InterPro" id="IPR029061">
    <property type="entry name" value="THDP-binding"/>
</dbReference>
<keyword evidence="6" id="KW-1185">Reference proteome</keyword>
<dbReference type="AlphaFoldDB" id="W4L4V5"/>
<dbReference type="GO" id="GO:0030976">
    <property type="term" value="F:thiamine pyrophosphate binding"/>
    <property type="evidence" value="ECO:0007669"/>
    <property type="project" value="InterPro"/>
</dbReference>
<dbReference type="EMBL" id="AZHW01001347">
    <property type="protein sequence ID" value="ETW92909.1"/>
    <property type="molecule type" value="Genomic_DNA"/>
</dbReference>
<dbReference type="PANTHER" id="PTHR18968:SF86">
    <property type="entry name" value="ACETOLACTATE SYNTHASE LARGE SUBUNIT ILVX-RELATED"/>
    <property type="match status" value="1"/>
</dbReference>
<evidence type="ECO:0000256" key="1">
    <source>
        <dbReference type="ARBA" id="ARBA00007812"/>
    </source>
</evidence>
<evidence type="ECO:0000256" key="2">
    <source>
        <dbReference type="ARBA" id="ARBA00023052"/>
    </source>
</evidence>
<protein>
    <recommendedName>
        <fullName evidence="7">Acetolactate synthase</fullName>
    </recommendedName>
</protein>
<comment type="caution">
    <text evidence="5">The sequence shown here is derived from an EMBL/GenBank/DDBJ whole genome shotgun (WGS) entry which is preliminary data.</text>
</comment>
<dbReference type="GO" id="GO:0050660">
    <property type="term" value="F:flavin adenine dinucleotide binding"/>
    <property type="evidence" value="ECO:0007669"/>
    <property type="project" value="TreeGrafter"/>
</dbReference>
<dbReference type="PANTHER" id="PTHR18968">
    <property type="entry name" value="THIAMINE PYROPHOSPHATE ENZYMES"/>
    <property type="match status" value="1"/>
</dbReference>
<dbReference type="GO" id="GO:0003984">
    <property type="term" value="F:acetolactate synthase activity"/>
    <property type="evidence" value="ECO:0007669"/>
    <property type="project" value="TreeGrafter"/>
</dbReference>
<dbReference type="Pfam" id="PF02775">
    <property type="entry name" value="TPP_enzyme_C"/>
    <property type="match status" value="1"/>
</dbReference>
<dbReference type="InterPro" id="IPR011766">
    <property type="entry name" value="TPP_enzyme_TPP-bd"/>
</dbReference>
<dbReference type="HOGENOM" id="CLU_013748_8_0_7"/>
<evidence type="ECO:0000259" key="3">
    <source>
        <dbReference type="Pfam" id="PF02775"/>
    </source>
</evidence>
<comment type="similarity">
    <text evidence="1">Belongs to the TPP enzyme family.</text>
</comment>
<dbReference type="Pfam" id="PF02776">
    <property type="entry name" value="TPP_enzyme_N"/>
    <property type="match status" value="1"/>
</dbReference>
<dbReference type="InterPro" id="IPR000399">
    <property type="entry name" value="TPP-bd_CS"/>
</dbReference>
<evidence type="ECO:0000313" key="5">
    <source>
        <dbReference type="EMBL" id="ETW92909.1"/>
    </source>
</evidence>
<dbReference type="InterPro" id="IPR045229">
    <property type="entry name" value="TPP_enz"/>
</dbReference>
<dbReference type="Proteomes" id="UP000019141">
    <property type="component" value="Unassembled WGS sequence"/>
</dbReference>
<proteinExistence type="inferred from homology"/>
<evidence type="ECO:0000313" key="6">
    <source>
        <dbReference type="Proteomes" id="UP000019141"/>
    </source>
</evidence>
<reference evidence="5 6" key="1">
    <citation type="journal article" date="2014" name="Nature">
        <title>An environmental bacterial taxon with a large and distinct metabolic repertoire.</title>
        <authorList>
            <person name="Wilson M.C."/>
            <person name="Mori T."/>
            <person name="Ruckert C."/>
            <person name="Uria A.R."/>
            <person name="Helf M.J."/>
            <person name="Takada K."/>
            <person name="Gernert C."/>
            <person name="Steffens U.A."/>
            <person name="Heycke N."/>
            <person name="Schmitt S."/>
            <person name="Rinke C."/>
            <person name="Helfrich E.J."/>
            <person name="Brachmann A.O."/>
            <person name="Gurgui C."/>
            <person name="Wakimoto T."/>
            <person name="Kracht M."/>
            <person name="Crusemann M."/>
            <person name="Hentschel U."/>
            <person name="Abe I."/>
            <person name="Matsunaga S."/>
            <person name="Kalinowski J."/>
            <person name="Takeyama H."/>
            <person name="Piel J."/>
        </authorList>
    </citation>
    <scope>NUCLEOTIDE SEQUENCE [LARGE SCALE GENOMIC DNA]</scope>
    <source>
        <strain evidence="6">TSY1</strain>
    </source>
</reference>
<dbReference type="CDD" id="cd02002">
    <property type="entry name" value="TPP_BFDC"/>
    <property type="match status" value="1"/>
</dbReference>
<dbReference type="NCBIfam" id="NF005760">
    <property type="entry name" value="PRK07586.1"/>
    <property type="match status" value="1"/>
</dbReference>
<organism evidence="5 6">
    <name type="scientific">Entotheonella factor</name>
    <dbReference type="NCBI Taxonomy" id="1429438"/>
    <lineage>
        <taxon>Bacteria</taxon>
        <taxon>Pseudomonadati</taxon>
        <taxon>Nitrospinota/Tectimicrobiota group</taxon>
        <taxon>Candidatus Tectimicrobiota</taxon>
        <taxon>Candidatus Entotheonellia</taxon>
        <taxon>Candidatus Entotheonellales</taxon>
        <taxon>Candidatus Entotheonellaceae</taxon>
        <taxon>Candidatus Entotheonella</taxon>
    </lineage>
</organism>
<dbReference type="CDD" id="cd07035">
    <property type="entry name" value="TPP_PYR_POX_like"/>
    <property type="match status" value="1"/>
</dbReference>
<dbReference type="GO" id="GO:0044281">
    <property type="term" value="P:small molecule metabolic process"/>
    <property type="evidence" value="ECO:0007669"/>
    <property type="project" value="UniProtKB-ARBA"/>
</dbReference>
<gene>
    <name evidence="5" type="ORF">ETSY1_41585</name>
</gene>
<dbReference type="PATRIC" id="fig|1429438.4.peg.7783"/>
<feature type="domain" description="Thiamine pyrophosphate enzyme N-terminal TPP-binding" evidence="4">
    <location>
        <begin position="1"/>
        <end position="106"/>
    </location>
</feature>
<feature type="domain" description="Thiamine pyrophosphate enzyme TPP-binding" evidence="3">
    <location>
        <begin position="375"/>
        <end position="512"/>
    </location>
</feature>